<sequence>MIKWGNQRANIFWEAELNGKLPIEGNMETWIRAKYEQRKWAAPGPVPEPSMIQQTDQGNGTVAQRSKINQAKSTNTGEFDQHYHSTTSRLESRDNSATKPVTSTGKAATPPLSHTIANRLDVVSFQEQLSGLSVRGEQSPGLIPKAPPGSNMSWTNFLTAHKPADTNTTLAQTSTEKPLIPLDAFASLLKQ</sequence>
<gene>
    <name evidence="2" type="primary">PARPA_08031.1 scaffold 31147</name>
</gene>
<dbReference type="STRING" id="35722.A0A0B7NEV3"/>
<evidence type="ECO:0000256" key="1">
    <source>
        <dbReference type="SAM" id="MobiDB-lite"/>
    </source>
</evidence>
<evidence type="ECO:0000313" key="3">
    <source>
        <dbReference type="Proteomes" id="UP000054107"/>
    </source>
</evidence>
<feature type="compositionally biased region" description="Polar residues" evidence="1">
    <location>
        <begin position="97"/>
        <end position="106"/>
    </location>
</feature>
<accession>A0A0B7NEV3</accession>
<feature type="compositionally biased region" description="Polar residues" evidence="1">
    <location>
        <begin position="51"/>
        <end position="89"/>
    </location>
</feature>
<dbReference type="Proteomes" id="UP000054107">
    <property type="component" value="Unassembled WGS sequence"/>
</dbReference>
<feature type="region of interest" description="Disordered" evidence="1">
    <location>
        <begin position="41"/>
        <end position="111"/>
    </location>
</feature>
<dbReference type="InterPro" id="IPR038508">
    <property type="entry name" value="ArfGAP_dom_sf"/>
</dbReference>
<proteinExistence type="predicted"/>
<protein>
    <recommendedName>
        <fullName evidence="4">Arf-GAP domain-containing protein</fullName>
    </recommendedName>
</protein>
<keyword evidence="3" id="KW-1185">Reference proteome</keyword>
<dbReference type="OrthoDB" id="10266696at2759"/>
<dbReference type="AlphaFoldDB" id="A0A0B7NEV3"/>
<evidence type="ECO:0000313" key="2">
    <source>
        <dbReference type="EMBL" id="CEP13895.1"/>
    </source>
</evidence>
<dbReference type="Gene3D" id="1.10.220.150">
    <property type="entry name" value="Arf GTPase activating protein"/>
    <property type="match status" value="1"/>
</dbReference>
<reference evidence="2 3" key="1">
    <citation type="submission" date="2014-09" db="EMBL/GenBank/DDBJ databases">
        <authorList>
            <person name="Ellenberger Sabrina"/>
        </authorList>
    </citation>
    <scope>NUCLEOTIDE SEQUENCE [LARGE SCALE GENOMIC DNA]</scope>
    <source>
        <strain evidence="2 3">CBS 412.66</strain>
    </source>
</reference>
<dbReference type="EMBL" id="LN730585">
    <property type="protein sequence ID" value="CEP13895.1"/>
    <property type="molecule type" value="Genomic_DNA"/>
</dbReference>
<evidence type="ECO:0008006" key="4">
    <source>
        <dbReference type="Google" id="ProtNLM"/>
    </source>
</evidence>
<name>A0A0B7NEV3_9FUNG</name>
<organism evidence="2 3">
    <name type="scientific">Parasitella parasitica</name>
    <dbReference type="NCBI Taxonomy" id="35722"/>
    <lineage>
        <taxon>Eukaryota</taxon>
        <taxon>Fungi</taxon>
        <taxon>Fungi incertae sedis</taxon>
        <taxon>Mucoromycota</taxon>
        <taxon>Mucoromycotina</taxon>
        <taxon>Mucoromycetes</taxon>
        <taxon>Mucorales</taxon>
        <taxon>Mucorineae</taxon>
        <taxon>Mucoraceae</taxon>
        <taxon>Parasitella</taxon>
    </lineage>
</organism>